<evidence type="ECO:0000313" key="2">
    <source>
        <dbReference type="EMBL" id="SFE43024.1"/>
    </source>
</evidence>
<dbReference type="EMBL" id="FOMZ01000013">
    <property type="protein sequence ID" value="SFE43024.1"/>
    <property type="molecule type" value="Genomic_DNA"/>
</dbReference>
<gene>
    <name evidence="2" type="ORF">SAMN04487819_11399</name>
</gene>
<dbReference type="Proteomes" id="UP000198716">
    <property type="component" value="Unassembled WGS sequence"/>
</dbReference>
<reference evidence="3" key="1">
    <citation type="submission" date="2016-10" db="EMBL/GenBank/DDBJ databases">
        <authorList>
            <person name="Varghese N."/>
            <person name="Submissions S."/>
        </authorList>
    </citation>
    <scope>NUCLEOTIDE SEQUENCE [LARGE SCALE GENOMIC DNA]</scope>
    <source>
        <strain evidence="3">DSM 45004</strain>
    </source>
</reference>
<evidence type="ECO:0000313" key="3">
    <source>
        <dbReference type="Proteomes" id="UP000198716"/>
    </source>
</evidence>
<name>A0A1I2AG84_9ACTN</name>
<dbReference type="Gene3D" id="1.10.287.1060">
    <property type="entry name" value="ESAT-6-like"/>
    <property type="match status" value="1"/>
</dbReference>
<proteinExistence type="predicted"/>
<feature type="compositionally biased region" description="Polar residues" evidence="1">
    <location>
        <begin position="245"/>
        <end position="256"/>
    </location>
</feature>
<keyword evidence="3" id="KW-1185">Reference proteome</keyword>
<feature type="compositionally biased region" description="Low complexity" evidence="1">
    <location>
        <begin position="474"/>
        <end position="484"/>
    </location>
</feature>
<accession>A0A1I2AG84</accession>
<dbReference type="InterPro" id="IPR036689">
    <property type="entry name" value="ESAT-6-like_sf"/>
</dbReference>
<protein>
    <recommendedName>
        <fullName evidence="4">Proteins of 100 residues with WXG</fullName>
    </recommendedName>
</protein>
<sequence>MSTPNGAEQSDRSEIARMEEHHTLDTAAAAVAAADPQQFYRDGQHFENTAQRLRTANDAFRRELRRVEGAWQGPGAQRFQTTARRIMDTVEQLVETISAPSYSALHDHLGDAASNAGRQLRELRSQRESGRQAVVDDPAMAGTPEGQQQLRHQEQAQNEHAQLVLRDLARIYQQVGGQLREPPPHSTRGNQVSDAVHRDAGDGVDAGVAAGTDAVTTTTTGVGFVGAATPTSTYGPVGAGAADTRSMSSDTDNTVRSGGVGGAESAFASARPVTHVVGSSENTSETFVRSTGAPVTLAGAAREDGGVLGRGDVNRTTGITPDSGDRVGMSSTGTEVPGVLAAPGMSVGATNARGRERGGEEQLEHRTELESASDLPGAGNEPGIDAATFGTAVPVSRPEYSTPSAPTGYTTPTTQGDAASSRGSKPVSPGATVPSRVSTVVSPSSAYGASAAGMSTAGELGGTTSYSAANARAATGGATPTSAGRLANSAEVPSAVTPASNGRAGLSASPERLGGAPGGSVPPTGGNGDRDDRERDRNTLQYEDEDVWGGAGGSGGVLGR</sequence>
<organism evidence="2 3">
    <name type="scientific">Actinopolyspora alba</name>
    <dbReference type="NCBI Taxonomy" id="673379"/>
    <lineage>
        <taxon>Bacteria</taxon>
        <taxon>Bacillati</taxon>
        <taxon>Actinomycetota</taxon>
        <taxon>Actinomycetes</taxon>
        <taxon>Actinopolysporales</taxon>
        <taxon>Actinopolysporaceae</taxon>
        <taxon>Actinopolyspora</taxon>
        <taxon>Actinopolyspora alba group</taxon>
    </lineage>
</organism>
<feature type="compositionally biased region" description="Gly residues" evidence="1">
    <location>
        <begin position="549"/>
        <end position="560"/>
    </location>
</feature>
<evidence type="ECO:0008006" key="4">
    <source>
        <dbReference type="Google" id="ProtNLM"/>
    </source>
</evidence>
<dbReference type="SUPFAM" id="SSF140453">
    <property type="entry name" value="EsxAB dimer-like"/>
    <property type="match status" value="1"/>
</dbReference>
<feature type="compositionally biased region" description="Polar residues" evidence="1">
    <location>
        <begin position="399"/>
        <end position="423"/>
    </location>
</feature>
<feature type="region of interest" description="Disordered" evidence="1">
    <location>
        <begin position="177"/>
        <end position="207"/>
    </location>
</feature>
<feature type="compositionally biased region" description="Polar residues" evidence="1">
    <location>
        <begin position="277"/>
        <end position="289"/>
    </location>
</feature>
<feature type="compositionally biased region" description="Basic and acidic residues" evidence="1">
    <location>
        <begin position="528"/>
        <end position="538"/>
    </location>
</feature>
<feature type="compositionally biased region" description="Basic and acidic residues" evidence="1">
    <location>
        <begin position="353"/>
        <end position="369"/>
    </location>
</feature>
<feature type="region of interest" description="Disordered" evidence="1">
    <location>
        <begin position="223"/>
        <end position="437"/>
    </location>
</feature>
<dbReference type="RefSeq" id="WP_092928657.1">
    <property type="nucleotide sequence ID" value="NZ_FOMZ01000013.1"/>
</dbReference>
<evidence type="ECO:0000256" key="1">
    <source>
        <dbReference type="SAM" id="MobiDB-lite"/>
    </source>
</evidence>
<dbReference type="AlphaFoldDB" id="A0A1I2AG84"/>
<feature type="region of interest" description="Disordered" evidence="1">
    <location>
        <begin position="474"/>
        <end position="560"/>
    </location>
</feature>